<name>A0ACB5TTB5_AMBMO</name>
<evidence type="ECO:0000313" key="1">
    <source>
        <dbReference type="EMBL" id="GME94496.1"/>
    </source>
</evidence>
<comment type="caution">
    <text evidence="1">The sequence shown here is derived from an EMBL/GenBank/DDBJ whole genome shotgun (WGS) entry which is preliminary data.</text>
</comment>
<reference evidence="1" key="1">
    <citation type="submission" date="2023-04" db="EMBL/GenBank/DDBJ databases">
        <title>Ambrosiozyma monospora NBRC 10751.</title>
        <authorList>
            <person name="Ichikawa N."/>
            <person name="Sato H."/>
            <person name="Tonouchi N."/>
        </authorList>
    </citation>
    <scope>NUCLEOTIDE SEQUENCE</scope>
    <source>
        <strain evidence="1">NBRC 10751</strain>
    </source>
</reference>
<protein>
    <submittedName>
        <fullName evidence="1">Unnamed protein product</fullName>
    </submittedName>
</protein>
<dbReference type="Proteomes" id="UP001165064">
    <property type="component" value="Unassembled WGS sequence"/>
</dbReference>
<accession>A0ACB5TTB5</accession>
<organism evidence="1 2">
    <name type="scientific">Ambrosiozyma monospora</name>
    <name type="common">Yeast</name>
    <name type="synonym">Endomycopsis monosporus</name>
    <dbReference type="NCBI Taxonomy" id="43982"/>
    <lineage>
        <taxon>Eukaryota</taxon>
        <taxon>Fungi</taxon>
        <taxon>Dikarya</taxon>
        <taxon>Ascomycota</taxon>
        <taxon>Saccharomycotina</taxon>
        <taxon>Pichiomycetes</taxon>
        <taxon>Pichiales</taxon>
        <taxon>Pichiaceae</taxon>
        <taxon>Ambrosiozyma</taxon>
    </lineage>
</organism>
<dbReference type="EMBL" id="BSXS01009062">
    <property type="protein sequence ID" value="GME94496.1"/>
    <property type="molecule type" value="Genomic_DNA"/>
</dbReference>
<proteinExistence type="predicted"/>
<keyword evidence="2" id="KW-1185">Reference proteome</keyword>
<sequence length="143" mass="16482">MITTSVRKFKAKVNTSIINITSESPYSLVSITQLSTLLKETNALCNADILKYHKSFIESSKLEVVLHVFNELFNQLKNGSEKSISYDKLFYKPTHTWTLTTFVPGVLYHVVDFFDYSKHPSPSRLHISPHHLLITWVLSKIHF</sequence>
<gene>
    <name evidence="1" type="ORF">Amon02_000958500</name>
</gene>
<evidence type="ECO:0000313" key="2">
    <source>
        <dbReference type="Proteomes" id="UP001165064"/>
    </source>
</evidence>